<dbReference type="PANTHER" id="PTHR44998:SF1">
    <property type="entry name" value="UDP-N-ACETYLGLUCOSAMINE--PEPTIDE N-ACETYLGLUCOSAMINYLTRANSFERASE 110 KDA SUBUNIT"/>
    <property type="match status" value="1"/>
</dbReference>
<feature type="repeat" description="TPR" evidence="1">
    <location>
        <begin position="24"/>
        <end position="57"/>
    </location>
</feature>
<dbReference type="Gene3D" id="3.40.50.2000">
    <property type="entry name" value="Glycogen Phosphorylase B"/>
    <property type="match status" value="1"/>
</dbReference>
<keyword evidence="3" id="KW-0808">Transferase</keyword>
<reference evidence="3" key="1">
    <citation type="journal article" date="2015" name="ISME J.">
        <title>Draft Genome Sequence of Streptomyces incarnatus NRRL8089, which Produces the Nucleoside Antibiotic Sinefungin.</title>
        <authorList>
            <person name="Oshima K."/>
            <person name="Hattori M."/>
            <person name="Shimizu H."/>
            <person name="Fukuda K."/>
            <person name="Nemoto M."/>
            <person name="Inagaki K."/>
            <person name="Tamura T."/>
        </authorList>
    </citation>
    <scope>NUCLEOTIDE SEQUENCE</scope>
    <source>
        <strain evidence="3">FACHB-1375</strain>
    </source>
</reference>
<dbReference type="NCBIfam" id="TIGR01444">
    <property type="entry name" value="fkbM_fam"/>
    <property type="match status" value="1"/>
</dbReference>
<dbReference type="EMBL" id="JACJPW010000021">
    <property type="protein sequence ID" value="MBD2181524.1"/>
    <property type="molecule type" value="Genomic_DNA"/>
</dbReference>
<evidence type="ECO:0000256" key="1">
    <source>
        <dbReference type="PROSITE-ProRule" id="PRU00339"/>
    </source>
</evidence>
<protein>
    <submittedName>
        <fullName evidence="3">FkbM family methyltransferase</fullName>
    </submittedName>
</protein>
<keyword evidence="3" id="KW-0489">Methyltransferase</keyword>
<dbReference type="GO" id="GO:0008168">
    <property type="term" value="F:methyltransferase activity"/>
    <property type="evidence" value="ECO:0007669"/>
    <property type="project" value="UniProtKB-KW"/>
</dbReference>
<dbReference type="InterPro" id="IPR006597">
    <property type="entry name" value="Sel1-like"/>
</dbReference>
<dbReference type="InterPro" id="IPR006342">
    <property type="entry name" value="FkbM_mtfrase"/>
</dbReference>
<dbReference type="InterPro" id="IPR029063">
    <property type="entry name" value="SAM-dependent_MTases_sf"/>
</dbReference>
<dbReference type="GO" id="GO:0006493">
    <property type="term" value="P:protein O-linked glycosylation"/>
    <property type="evidence" value="ECO:0007669"/>
    <property type="project" value="TreeGrafter"/>
</dbReference>
<evidence type="ECO:0000313" key="3">
    <source>
        <dbReference type="EMBL" id="MBD2181524.1"/>
    </source>
</evidence>
<evidence type="ECO:0000313" key="4">
    <source>
        <dbReference type="Proteomes" id="UP000641646"/>
    </source>
</evidence>
<feature type="domain" description="Methyltransferase FkbM" evidence="2">
    <location>
        <begin position="651"/>
        <end position="805"/>
    </location>
</feature>
<feature type="repeat" description="TPR" evidence="1">
    <location>
        <begin position="92"/>
        <end position="125"/>
    </location>
</feature>
<feature type="repeat" description="TPR" evidence="1">
    <location>
        <begin position="194"/>
        <end position="227"/>
    </location>
</feature>
<sequence>MTNDHLADAIASFQQAINLNPHNAEAYNNLGNALADEGNLAEAIASYQQAVTLNPKYIEAHYNLANLYNIIDKLEEAIASYQQVISLNPDDANAHYNLGVALGKQGKLEEAIASYQKAIVLNPKDAEAYNNLGNALQEQGNLEEAIASYQKAINLNPNYAEAYNNLGYAFQEQEKLEEAISYYQKALTLNPNNAEVHNNLGNAFEEQGKLEDAIAYYQQALALNPNYPNAYNNLGKVFIIQGKIAEAQILLRQALTLKPNFPEAHENLGVTLLYTGDFKNGFAETEWRWQIKEFIRLHLPQSLLWDGSDLQGRKILLVCEQGFGDGIQFIRYAPLVAQRGGRVIVMCYESQRRLFNTVAGIEQLVTMGTQVEFDVHAPFMSLPHILGTTLETIPAQIPYLLPPQPYPFTLEVPPGMLLKVGIVWAGNAANKNDRYRSCSLSNFLSILNIPQIAFYSLQKGAKTAELSELGIGEKVQDLSEKFHDFADTAAAVAQLDLVISVDTSVAHLAGALGKPLWLVLAKVPDWRWMLDREDTPWYPTMRLFRQLRSGDWAEVFERVAVALENAIAKSQSSAITDKLTQDKLTQTISYEEKTLLPVDGFNRLKKCRHGVFLYNINDTYIGRSLDLYGEYCEGEIVLFKQFVQPGNLVLDIGANIGVHTVFFAEAVGAQGTVMAFEPQRIIFQNLCANLALNSITNTYCYNVALGDAIGSVKVPVLDYNRANNFGGIELGSHIEGELVQVITVDSLNLPYCRLIKLDVEGMELQVLQGAVNTINRLKPILYVENDRLEKALSLLSYLHSLGYKMYWHITPLYNPNNYFQNAENIFGDIVSMNILCLHSSSSLTVSGLQPVEIPN</sequence>
<evidence type="ECO:0000259" key="2">
    <source>
        <dbReference type="Pfam" id="PF05050"/>
    </source>
</evidence>
<dbReference type="InterPro" id="IPR019734">
    <property type="entry name" value="TPR_rpt"/>
</dbReference>
<dbReference type="Proteomes" id="UP000641646">
    <property type="component" value="Unassembled WGS sequence"/>
</dbReference>
<dbReference type="GO" id="GO:0016757">
    <property type="term" value="F:glycosyltransferase activity"/>
    <property type="evidence" value="ECO:0007669"/>
    <property type="project" value="TreeGrafter"/>
</dbReference>
<reference evidence="3" key="2">
    <citation type="submission" date="2020-08" db="EMBL/GenBank/DDBJ databases">
        <authorList>
            <person name="Chen M."/>
            <person name="Teng W."/>
            <person name="Zhao L."/>
            <person name="Hu C."/>
            <person name="Zhou Y."/>
            <person name="Han B."/>
            <person name="Song L."/>
            <person name="Shu W."/>
        </authorList>
    </citation>
    <scope>NUCLEOTIDE SEQUENCE</scope>
    <source>
        <strain evidence="3">FACHB-1375</strain>
    </source>
</reference>
<dbReference type="GO" id="GO:0032259">
    <property type="term" value="P:methylation"/>
    <property type="evidence" value="ECO:0007669"/>
    <property type="project" value="UniProtKB-KW"/>
</dbReference>
<keyword evidence="4" id="KW-1185">Reference proteome</keyword>
<dbReference type="RefSeq" id="WP_190464329.1">
    <property type="nucleotide sequence ID" value="NZ_JACJPW010000021.1"/>
</dbReference>
<dbReference type="SUPFAM" id="SSF48452">
    <property type="entry name" value="TPR-like"/>
    <property type="match status" value="1"/>
</dbReference>
<feature type="repeat" description="TPR" evidence="1">
    <location>
        <begin position="126"/>
        <end position="159"/>
    </location>
</feature>
<dbReference type="Pfam" id="PF05050">
    <property type="entry name" value="Methyltransf_21"/>
    <property type="match status" value="1"/>
</dbReference>
<dbReference type="Pfam" id="PF13432">
    <property type="entry name" value="TPR_16"/>
    <property type="match status" value="1"/>
</dbReference>
<dbReference type="SUPFAM" id="SSF53756">
    <property type="entry name" value="UDP-Glycosyltransferase/glycogen phosphorylase"/>
    <property type="match status" value="1"/>
</dbReference>
<dbReference type="Pfam" id="PF13414">
    <property type="entry name" value="TPR_11"/>
    <property type="match status" value="3"/>
</dbReference>
<accession>A0A926ZGA2</accession>
<dbReference type="InterPro" id="IPR011990">
    <property type="entry name" value="TPR-like_helical_dom_sf"/>
</dbReference>
<dbReference type="PROSITE" id="PS50005">
    <property type="entry name" value="TPR"/>
    <property type="match status" value="7"/>
</dbReference>
<organism evidence="3 4">
    <name type="scientific">Aerosakkonema funiforme FACHB-1375</name>
    <dbReference type="NCBI Taxonomy" id="2949571"/>
    <lineage>
        <taxon>Bacteria</taxon>
        <taxon>Bacillati</taxon>
        <taxon>Cyanobacteriota</taxon>
        <taxon>Cyanophyceae</taxon>
        <taxon>Oscillatoriophycideae</taxon>
        <taxon>Aerosakkonematales</taxon>
        <taxon>Aerosakkonemataceae</taxon>
        <taxon>Aerosakkonema</taxon>
    </lineage>
</organism>
<dbReference type="SMART" id="SM00028">
    <property type="entry name" value="TPR"/>
    <property type="match status" value="7"/>
</dbReference>
<dbReference type="SMART" id="SM00671">
    <property type="entry name" value="SEL1"/>
    <property type="match status" value="6"/>
</dbReference>
<proteinExistence type="predicted"/>
<dbReference type="SUPFAM" id="SSF53335">
    <property type="entry name" value="S-adenosyl-L-methionine-dependent methyltransferases"/>
    <property type="match status" value="1"/>
</dbReference>
<dbReference type="AlphaFoldDB" id="A0A926ZGA2"/>
<feature type="repeat" description="TPR" evidence="1">
    <location>
        <begin position="160"/>
        <end position="193"/>
    </location>
</feature>
<dbReference type="Gene3D" id="1.25.40.10">
    <property type="entry name" value="Tetratricopeptide repeat domain"/>
    <property type="match status" value="4"/>
</dbReference>
<dbReference type="Gene3D" id="3.40.50.150">
    <property type="entry name" value="Vaccinia Virus protein VP39"/>
    <property type="match status" value="1"/>
</dbReference>
<gene>
    <name evidence="3" type="ORF">H6G03_10450</name>
</gene>
<dbReference type="PROSITE" id="PS50293">
    <property type="entry name" value="TPR_REGION"/>
    <property type="match status" value="6"/>
</dbReference>
<name>A0A926ZGA2_9CYAN</name>
<dbReference type="PANTHER" id="PTHR44998">
    <property type="match status" value="1"/>
</dbReference>
<keyword evidence="1" id="KW-0802">TPR repeat</keyword>
<feature type="repeat" description="TPR" evidence="1">
    <location>
        <begin position="58"/>
        <end position="91"/>
    </location>
</feature>
<feature type="repeat" description="TPR" evidence="1">
    <location>
        <begin position="228"/>
        <end position="261"/>
    </location>
</feature>
<comment type="caution">
    <text evidence="3">The sequence shown here is derived from an EMBL/GenBank/DDBJ whole genome shotgun (WGS) entry which is preliminary data.</text>
</comment>